<dbReference type="EMBL" id="ABGD02000034">
    <property type="protein sequence ID" value="EDS09046.1"/>
    <property type="molecule type" value="Genomic_DNA"/>
</dbReference>
<name>B0PHS7_9FIRM</name>
<organism evidence="1 2">
    <name type="scientific">Anaerotruncus colihominis DSM 17241</name>
    <dbReference type="NCBI Taxonomy" id="445972"/>
    <lineage>
        <taxon>Bacteria</taxon>
        <taxon>Bacillati</taxon>
        <taxon>Bacillota</taxon>
        <taxon>Clostridia</taxon>
        <taxon>Eubacteriales</taxon>
        <taxon>Oscillospiraceae</taxon>
        <taxon>Anaerotruncus</taxon>
    </lineage>
</organism>
<dbReference type="HOGENOM" id="CLU_2679594_0_0_9"/>
<evidence type="ECO:0000313" key="1">
    <source>
        <dbReference type="EMBL" id="EDS09046.1"/>
    </source>
</evidence>
<sequence>MKSEFSGWFHDTPKRRFRQLEAKNWENRQARFNKIRKCRAAEKNFIVFCINQDIWHGFCCIIRQYLKSKIFRKE</sequence>
<dbReference type="AlphaFoldDB" id="B0PHS7"/>
<reference evidence="1" key="2">
    <citation type="submission" date="2013-09" db="EMBL/GenBank/DDBJ databases">
        <title>Draft genome sequence of Anaerotruncus colihominis(DSM 17241).</title>
        <authorList>
            <person name="Sudarsanam P."/>
            <person name="Ley R."/>
            <person name="Guruge J."/>
            <person name="Turnbaugh P.J."/>
            <person name="Mahowald M."/>
            <person name="Liep D."/>
            <person name="Gordon J."/>
        </authorList>
    </citation>
    <scope>NUCLEOTIDE SEQUENCE</scope>
    <source>
        <strain evidence="1">DSM 17241</strain>
    </source>
</reference>
<comment type="caution">
    <text evidence="1">The sequence shown here is derived from an EMBL/GenBank/DDBJ whole genome shotgun (WGS) entry which is preliminary data.</text>
</comment>
<reference evidence="1" key="1">
    <citation type="submission" date="2007-11" db="EMBL/GenBank/DDBJ databases">
        <authorList>
            <person name="Fulton L."/>
            <person name="Clifton S."/>
            <person name="Fulton B."/>
            <person name="Xu J."/>
            <person name="Minx P."/>
            <person name="Pepin K.H."/>
            <person name="Johnson M."/>
            <person name="Thiruvilangam P."/>
            <person name="Bhonagiri V."/>
            <person name="Nash W.E."/>
            <person name="Mardis E.R."/>
            <person name="Wilson R.K."/>
        </authorList>
    </citation>
    <scope>NUCLEOTIDE SEQUENCE [LARGE SCALE GENOMIC DNA]</scope>
    <source>
        <strain evidence="1">DSM 17241</strain>
    </source>
</reference>
<protein>
    <submittedName>
        <fullName evidence="1">Uncharacterized protein</fullName>
    </submittedName>
</protein>
<gene>
    <name evidence="1" type="ORF">ANACOL_04371</name>
</gene>
<keyword evidence="2" id="KW-1185">Reference proteome</keyword>
<dbReference type="Proteomes" id="UP000003803">
    <property type="component" value="Unassembled WGS sequence"/>
</dbReference>
<evidence type="ECO:0000313" key="2">
    <source>
        <dbReference type="Proteomes" id="UP000003803"/>
    </source>
</evidence>
<accession>B0PHS7</accession>
<proteinExistence type="predicted"/>